<evidence type="ECO:0000256" key="3">
    <source>
        <dbReference type="ARBA" id="ARBA00022833"/>
    </source>
</evidence>
<dbReference type="PRINTS" id="PR00619">
    <property type="entry name" value="GATAZNFINGER"/>
</dbReference>
<evidence type="ECO:0000256" key="4">
    <source>
        <dbReference type="ARBA" id="ARBA00023015"/>
    </source>
</evidence>
<proteinExistence type="predicted"/>
<dbReference type="PROSITE" id="PS50114">
    <property type="entry name" value="GATA_ZN_FINGER_2"/>
    <property type="match status" value="1"/>
</dbReference>
<evidence type="ECO:0000256" key="2">
    <source>
        <dbReference type="ARBA" id="ARBA00022771"/>
    </source>
</evidence>
<evidence type="ECO:0000259" key="8">
    <source>
        <dbReference type="PROSITE" id="PS50114"/>
    </source>
</evidence>
<dbReference type="SUPFAM" id="SSF57716">
    <property type="entry name" value="Glucocorticoid receptor-like (DNA-binding domain)"/>
    <property type="match status" value="1"/>
</dbReference>
<evidence type="ECO:0000313" key="10">
    <source>
        <dbReference type="Proteomes" id="UP001431209"/>
    </source>
</evidence>
<dbReference type="SMART" id="SM00401">
    <property type="entry name" value="ZnF_GATA"/>
    <property type="match status" value="1"/>
</dbReference>
<evidence type="ECO:0000313" key="9">
    <source>
        <dbReference type="EMBL" id="KAL0480270.1"/>
    </source>
</evidence>
<evidence type="ECO:0000256" key="7">
    <source>
        <dbReference type="SAM" id="MobiDB-lite"/>
    </source>
</evidence>
<gene>
    <name evidence="9" type="ORF">AKO1_007076</name>
</gene>
<evidence type="ECO:0000256" key="6">
    <source>
        <dbReference type="PROSITE-ProRule" id="PRU00094"/>
    </source>
</evidence>
<dbReference type="CDD" id="cd00202">
    <property type="entry name" value="ZnF_GATA"/>
    <property type="match status" value="1"/>
</dbReference>
<dbReference type="Gene3D" id="3.30.50.10">
    <property type="entry name" value="Erythroid Transcription Factor GATA-1, subunit A"/>
    <property type="match status" value="1"/>
</dbReference>
<keyword evidence="4" id="KW-0805">Transcription regulation</keyword>
<dbReference type="InterPro" id="IPR000679">
    <property type="entry name" value="Znf_GATA"/>
</dbReference>
<keyword evidence="2 6" id="KW-0863">Zinc-finger</keyword>
<dbReference type="GO" id="GO:0008270">
    <property type="term" value="F:zinc ion binding"/>
    <property type="evidence" value="ECO:0007669"/>
    <property type="project" value="UniProtKB-KW"/>
</dbReference>
<dbReference type="PANTHER" id="PTHR47172">
    <property type="entry name" value="OS01G0976800 PROTEIN"/>
    <property type="match status" value="1"/>
</dbReference>
<dbReference type="GO" id="GO:0043565">
    <property type="term" value="F:sequence-specific DNA binding"/>
    <property type="evidence" value="ECO:0007669"/>
    <property type="project" value="InterPro"/>
</dbReference>
<comment type="caution">
    <text evidence="9">The sequence shown here is derived from an EMBL/GenBank/DDBJ whole genome shotgun (WGS) entry which is preliminary data.</text>
</comment>
<dbReference type="GO" id="GO:0006355">
    <property type="term" value="P:regulation of DNA-templated transcription"/>
    <property type="evidence" value="ECO:0007669"/>
    <property type="project" value="InterPro"/>
</dbReference>
<keyword evidence="3" id="KW-0862">Zinc</keyword>
<keyword evidence="5" id="KW-0804">Transcription</keyword>
<dbReference type="InterPro" id="IPR013088">
    <property type="entry name" value="Znf_NHR/GATA"/>
</dbReference>
<protein>
    <recommendedName>
        <fullName evidence="8">GATA-type domain-containing protein</fullName>
    </recommendedName>
</protein>
<dbReference type="Proteomes" id="UP001431209">
    <property type="component" value="Unassembled WGS sequence"/>
</dbReference>
<name>A0AAW2YU09_9EUKA</name>
<dbReference type="PANTHER" id="PTHR47172:SF24">
    <property type="entry name" value="GATA ZINC FINGER DOMAIN-CONTAINING PROTEIN 14-RELATED"/>
    <property type="match status" value="1"/>
</dbReference>
<dbReference type="AlphaFoldDB" id="A0AAW2YU09"/>
<sequence>MSDQTYVTSKQTSPLDVAEILLSGFDFNCDFIKESRNQSSSGSSNEDEHKVCSHCSTSDTPLWRKGPNDQRLCNRCGVYWKRHNTMREVEKTPRQNSPKSVNASTSKGKQNAPKALKKIAVLVEENIIKSPSSPLGKAAVDFKAK</sequence>
<dbReference type="Pfam" id="PF00320">
    <property type="entry name" value="GATA"/>
    <property type="match status" value="1"/>
</dbReference>
<evidence type="ECO:0000256" key="5">
    <source>
        <dbReference type="ARBA" id="ARBA00023163"/>
    </source>
</evidence>
<feature type="region of interest" description="Disordered" evidence="7">
    <location>
        <begin position="86"/>
        <end position="113"/>
    </location>
</feature>
<keyword evidence="10" id="KW-1185">Reference proteome</keyword>
<evidence type="ECO:0000256" key="1">
    <source>
        <dbReference type="ARBA" id="ARBA00022723"/>
    </source>
</evidence>
<feature type="domain" description="GATA-type" evidence="8">
    <location>
        <begin position="46"/>
        <end position="99"/>
    </location>
</feature>
<organism evidence="9 10">
    <name type="scientific">Acrasis kona</name>
    <dbReference type="NCBI Taxonomy" id="1008807"/>
    <lineage>
        <taxon>Eukaryota</taxon>
        <taxon>Discoba</taxon>
        <taxon>Heterolobosea</taxon>
        <taxon>Tetramitia</taxon>
        <taxon>Eutetramitia</taxon>
        <taxon>Acrasidae</taxon>
        <taxon>Acrasis</taxon>
    </lineage>
</organism>
<keyword evidence="1" id="KW-0479">Metal-binding</keyword>
<reference evidence="9 10" key="1">
    <citation type="submission" date="2024-03" db="EMBL/GenBank/DDBJ databases">
        <title>The Acrasis kona genome and developmental transcriptomes reveal deep origins of eukaryotic multicellular pathways.</title>
        <authorList>
            <person name="Sheikh S."/>
            <person name="Fu C.-J."/>
            <person name="Brown M.W."/>
            <person name="Baldauf S.L."/>
        </authorList>
    </citation>
    <scope>NUCLEOTIDE SEQUENCE [LARGE SCALE GENOMIC DNA]</scope>
    <source>
        <strain evidence="9 10">ATCC MYA-3509</strain>
    </source>
</reference>
<feature type="compositionally biased region" description="Polar residues" evidence="7">
    <location>
        <begin position="94"/>
        <end position="109"/>
    </location>
</feature>
<dbReference type="EMBL" id="JAOPGA020000651">
    <property type="protein sequence ID" value="KAL0480270.1"/>
    <property type="molecule type" value="Genomic_DNA"/>
</dbReference>
<accession>A0AAW2YU09</accession>
<feature type="region of interest" description="Disordered" evidence="7">
    <location>
        <begin position="36"/>
        <end position="67"/>
    </location>
</feature>